<name>A0A562RU19_9BRAD</name>
<dbReference type="Proteomes" id="UP000316291">
    <property type="component" value="Unassembled WGS sequence"/>
</dbReference>
<protein>
    <submittedName>
        <fullName evidence="2">Uncharacterized protein</fullName>
    </submittedName>
</protein>
<dbReference type="EMBL" id="VLLA01000005">
    <property type="protein sequence ID" value="TWI71984.1"/>
    <property type="molecule type" value="Genomic_DNA"/>
</dbReference>
<keyword evidence="1" id="KW-0812">Transmembrane</keyword>
<feature type="transmembrane region" description="Helical" evidence="1">
    <location>
        <begin position="72"/>
        <end position="93"/>
    </location>
</feature>
<keyword evidence="1" id="KW-1133">Transmembrane helix</keyword>
<organism evidence="2 3">
    <name type="scientific">Bradyrhizobium huanghuaihaiense</name>
    <dbReference type="NCBI Taxonomy" id="990078"/>
    <lineage>
        <taxon>Bacteria</taxon>
        <taxon>Pseudomonadati</taxon>
        <taxon>Pseudomonadota</taxon>
        <taxon>Alphaproteobacteria</taxon>
        <taxon>Hyphomicrobiales</taxon>
        <taxon>Nitrobacteraceae</taxon>
        <taxon>Bradyrhizobium</taxon>
    </lineage>
</organism>
<accession>A0A562RU19</accession>
<dbReference type="AlphaFoldDB" id="A0A562RU19"/>
<evidence type="ECO:0000256" key="1">
    <source>
        <dbReference type="SAM" id="Phobius"/>
    </source>
</evidence>
<keyword evidence="3" id="KW-1185">Reference proteome</keyword>
<proteinExistence type="predicted"/>
<gene>
    <name evidence="2" type="ORF">IQ16_02658</name>
</gene>
<comment type="caution">
    <text evidence="2">The sequence shown here is derived from an EMBL/GenBank/DDBJ whole genome shotgun (WGS) entry which is preliminary data.</text>
</comment>
<evidence type="ECO:0000313" key="3">
    <source>
        <dbReference type="Proteomes" id="UP000316291"/>
    </source>
</evidence>
<evidence type="ECO:0000313" key="2">
    <source>
        <dbReference type="EMBL" id="TWI71984.1"/>
    </source>
</evidence>
<keyword evidence="1" id="KW-0472">Membrane</keyword>
<sequence>MLKVLPPLMTAAGSIILAYRVKTIIDQLAFAQRGADANFRSLTEFLAGRSAQLPMLVGFDERVQRSVRFGTWLLVVGFALIAGGAIVNAWLLWNSPT</sequence>
<reference evidence="2 3" key="1">
    <citation type="journal article" date="2015" name="Stand. Genomic Sci.">
        <title>Genomic Encyclopedia of Bacterial and Archaeal Type Strains, Phase III: the genomes of soil and plant-associated and newly described type strains.</title>
        <authorList>
            <person name="Whitman W.B."/>
            <person name="Woyke T."/>
            <person name="Klenk H.P."/>
            <person name="Zhou Y."/>
            <person name="Lilburn T.G."/>
            <person name="Beck B.J."/>
            <person name="De Vos P."/>
            <person name="Vandamme P."/>
            <person name="Eisen J.A."/>
            <person name="Garrity G."/>
            <person name="Hugenholtz P."/>
            <person name="Kyrpides N.C."/>
        </authorList>
    </citation>
    <scope>NUCLEOTIDE SEQUENCE [LARGE SCALE GENOMIC DNA]</scope>
    <source>
        <strain evidence="2 3">CGMCC 1.10948</strain>
    </source>
</reference>